<dbReference type="InterPro" id="IPR036508">
    <property type="entry name" value="Chitin-bd_dom_sf"/>
</dbReference>
<dbReference type="Pfam" id="PF01607">
    <property type="entry name" value="CBM_14"/>
    <property type="match status" value="3"/>
</dbReference>
<dbReference type="PROSITE" id="PS50940">
    <property type="entry name" value="CHIT_BIND_II"/>
    <property type="match status" value="4"/>
</dbReference>
<feature type="region of interest" description="Disordered" evidence="6">
    <location>
        <begin position="100"/>
        <end position="132"/>
    </location>
</feature>
<evidence type="ECO:0000313" key="8">
    <source>
        <dbReference type="EMBL" id="VDO93113.1"/>
    </source>
</evidence>
<feature type="domain" description="Chitin-binding type-2" evidence="7">
    <location>
        <begin position="154"/>
        <end position="213"/>
    </location>
</feature>
<evidence type="ECO:0000256" key="5">
    <source>
        <dbReference type="ARBA" id="ARBA00023180"/>
    </source>
</evidence>
<keyword evidence="2" id="KW-0732">Signal</keyword>
<feature type="domain" description="Chitin-binding type-2" evidence="7">
    <location>
        <begin position="1"/>
        <end position="60"/>
    </location>
</feature>
<dbReference type="PANTHER" id="PTHR23301">
    <property type="entry name" value="CHITIN BINDING PERITROPHIN-A"/>
    <property type="match status" value="1"/>
</dbReference>
<dbReference type="Proteomes" id="UP000270296">
    <property type="component" value="Unassembled WGS sequence"/>
</dbReference>
<dbReference type="SUPFAM" id="SSF57625">
    <property type="entry name" value="Invertebrate chitin-binding proteins"/>
    <property type="match status" value="4"/>
</dbReference>
<dbReference type="OrthoDB" id="9987187at2759"/>
<dbReference type="InterPro" id="IPR002557">
    <property type="entry name" value="Chitin-bd_dom"/>
</dbReference>
<evidence type="ECO:0000256" key="3">
    <source>
        <dbReference type="ARBA" id="ARBA00022737"/>
    </source>
</evidence>
<dbReference type="WBParaSite" id="SBAD_0000110601-mRNA-1">
    <property type="protein sequence ID" value="SBAD_0000110601-mRNA-1"/>
    <property type="gene ID" value="SBAD_0000110601"/>
</dbReference>
<evidence type="ECO:0000313" key="10">
    <source>
        <dbReference type="WBParaSite" id="SBAD_0000110601-mRNA-1"/>
    </source>
</evidence>
<dbReference type="PANTHER" id="PTHR23301:SF0">
    <property type="entry name" value="CHITIN-BINDING TYPE-2 DOMAIN-CONTAINING PROTEIN-RELATED"/>
    <property type="match status" value="1"/>
</dbReference>
<dbReference type="Gene3D" id="2.170.140.10">
    <property type="entry name" value="Chitin binding domain"/>
    <property type="match status" value="3"/>
</dbReference>
<evidence type="ECO:0000259" key="7">
    <source>
        <dbReference type="PROSITE" id="PS50940"/>
    </source>
</evidence>
<dbReference type="GO" id="GO:0005576">
    <property type="term" value="C:extracellular region"/>
    <property type="evidence" value="ECO:0007669"/>
    <property type="project" value="InterPro"/>
</dbReference>
<keyword evidence="5" id="KW-0325">Glycoprotein</keyword>
<evidence type="ECO:0000256" key="4">
    <source>
        <dbReference type="ARBA" id="ARBA00023157"/>
    </source>
</evidence>
<evidence type="ECO:0000256" key="6">
    <source>
        <dbReference type="SAM" id="MobiDB-lite"/>
    </source>
</evidence>
<dbReference type="SMART" id="SM00494">
    <property type="entry name" value="ChtBD2"/>
    <property type="match status" value="4"/>
</dbReference>
<protein>
    <submittedName>
        <fullName evidence="10">Chitin-binding type-2 domain-containing protein</fullName>
    </submittedName>
</protein>
<sequence length="382" mass="43142">MSDGYYVHEYDSTKYYLCKGGTESKLECDDKLVFNPVTTLCEEQPKSNLSLIDYDGFCKHHFKDGVYRHPHDRTVAVVCLKGTAFLIDCRLVNNSQLDFGHDDDNHNDDDDDDEDDDDDDDDDRDHDDDDNICSGHFDEDDIDDIFPWLGTAKTFDCSALEDGKYPLGGINCSAFFFECVGGFPFATRCPLDYVFNPATSSCAEVSSVTGCASRAAVQWDDDFCRGKSNDFYASPNDCSTYFMCIEERTVQLHCKQGTIYDAETKSCRSFADAVQPCGKRKRGSGGKCRATIKRRAWPDAKCNMFKECTDRTSMQYYCEDGFFFDNRTHTCELAKPHGECNFDRYRLHLLVIIDIYGSSVCLSSDDVIGLCQRVGNTPKRTG</sequence>
<evidence type="ECO:0000256" key="1">
    <source>
        <dbReference type="ARBA" id="ARBA00022669"/>
    </source>
</evidence>
<reference evidence="8 9" key="2">
    <citation type="submission" date="2018-11" db="EMBL/GenBank/DDBJ databases">
        <authorList>
            <consortium name="Pathogen Informatics"/>
        </authorList>
    </citation>
    <scope>NUCLEOTIDE SEQUENCE [LARGE SCALE GENOMIC DNA]</scope>
</reference>
<evidence type="ECO:0000256" key="2">
    <source>
        <dbReference type="ARBA" id="ARBA00022729"/>
    </source>
</evidence>
<feature type="domain" description="Chitin-binding type-2" evidence="7">
    <location>
        <begin position="285"/>
        <end position="342"/>
    </location>
</feature>
<gene>
    <name evidence="8" type="ORF">SBAD_LOCUS1074</name>
</gene>
<feature type="compositionally biased region" description="Acidic residues" evidence="6">
    <location>
        <begin position="105"/>
        <end position="131"/>
    </location>
</feature>
<name>A0A183IBT0_9BILA</name>
<organism evidence="10">
    <name type="scientific">Soboliphyme baturini</name>
    <dbReference type="NCBI Taxonomy" id="241478"/>
    <lineage>
        <taxon>Eukaryota</taxon>
        <taxon>Metazoa</taxon>
        <taxon>Ecdysozoa</taxon>
        <taxon>Nematoda</taxon>
        <taxon>Enoplea</taxon>
        <taxon>Dorylaimia</taxon>
        <taxon>Dioctophymatida</taxon>
        <taxon>Dioctophymatoidea</taxon>
        <taxon>Soboliphymatidae</taxon>
        <taxon>Soboliphyme</taxon>
    </lineage>
</organism>
<keyword evidence="1" id="KW-0147">Chitin-binding</keyword>
<keyword evidence="3" id="KW-0677">Repeat</keyword>
<keyword evidence="9" id="KW-1185">Reference proteome</keyword>
<keyword evidence="4" id="KW-1015">Disulfide bond</keyword>
<reference evidence="10" key="1">
    <citation type="submission" date="2016-06" db="UniProtKB">
        <authorList>
            <consortium name="WormBaseParasite"/>
        </authorList>
    </citation>
    <scope>IDENTIFICATION</scope>
</reference>
<dbReference type="AlphaFoldDB" id="A0A183IBT0"/>
<accession>A0A183IBT0</accession>
<dbReference type="GO" id="GO:0008061">
    <property type="term" value="F:chitin binding"/>
    <property type="evidence" value="ECO:0007669"/>
    <property type="project" value="UniProtKB-KW"/>
</dbReference>
<dbReference type="InterPro" id="IPR051940">
    <property type="entry name" value="Chitin_bind-dev_reg"/>
</dbReference>
<feature type="domain" description="Chitin-binding type-2" evidence="7">
    <location>
        <begin position="221"/>
        <end position="279"/>
    </location>
</feature>
<dbReference type="EMBL" id="UZAM01006701">
    <property type="protein sequence ID" value="VDO93113.1"/>
    <property type="molecule type" value="Genomic_DNA"/>
</dbReference>
<proteinExistence type="predicted"/>
<evidence type="ECO:0000313" key="9">
    <source>
        <dbReference type="Proteomes" id="UP000270296"/>
    </source>
</evidence>